<protein>
    <recommendedName>
        <fullName evidence="3">PD(D/E)XK endonuclease domain-containing protein</fullName>
    </recommendedName>
</protein>
<evidence type="ECO:0008006" key="3">
    <source>
        <dbReference type="Google" id="ProtNLM"/>
    </source>
</evidence>
<dbReference type="EMBL" id="LOPW02000010">
    <property type="protein sequence ID" value="POG55730.1"/>
    <property type="molecule type" value="Genomic_DNA"/>
</dbReference>
<dbReference type="Proteomes" id="UP000053621">
    <property type="component" value="Unassembled WGS sequence"/>
</dbReference>
<accession>A0A2P4NRH5</accession>
<dbReference type="AlphaFoldDB" id="A0A2P4NRH5"/>
<dbReference type="Pfam" id="PF25941">
    <property type="entry name" value="PDDEXK_16"/>
    <property type="match status" value="1"/>
</dbReference>
<evidence type="ECO:0000313" key="1">
    <source>
        <dbReference type="EMBL" id="POG55730.1"/>
    </source>
</evidence>
<evidence type="ECO:0000313" key="2">
    <source>
        <dbReference type="Proteomes" id="UP000053621"/>
    </source>
</evidence>
<dbReference type="RefSeq" id="WP_058566775.1">
    <property type="nucleotide sequence ID" value="NZ_LOPW02000010.1"/>
</dbReference>
<name>A0A2P4NRH5_9EURY</name>
<reference evidence="1" key="1">
    <citation type="submission" date="2017-08" db="EMBL/GenBank/DDBJ databases">
        <title>Haloferax marisrubri sp. nov., isolated from the Discovery deep brine-seawater interface in the Red Sea.</title>
        <authorList>
            <person name="Zhang G."/>
            <person name="Stingl U."/>
        </authorList>
    </citation>
    <scope>NUCLEOTIDE SEQUENCE [LARGE SCALE GENOMIC DNA]</scope>
    <source>
        <strain evidence="1">SB3</strain>
    </source>
</reference>
<organism evidence="1 2">
    <name type="scientific">Haloferax marisrubri</name>
    <dbReference type="NCBI Taxonomy" id="1544719"/>
    <lineage>
        <taxon>Archaea</taxon>
        <taxon>Methanobacteriati</taxon>
        <taxon>Methanobacteriota</taxon>
        <taxon>Stenosarchaea group</taxon>
        <taxon>Halobacteria</taxon>
        <taxon>Halobacteriales</taxon>
        <taxon>Haloferacaceae</taxon>
        <taxon>Haloferax</taxon>
    </lineage>
</organism>
<dbReference type="InterPro" id="IPR058715">
    <property type="entry name" value="PDDEXK_nuclease-rel"/>
</dbReference>
<comment type="caution">
    <text evidence="1">The sequence shown here is derived from an EMBL/GenBank/DDBJ whole genome shotgun (WGS) entry which is preliminary data.</text>
</comment>
<dbReference type="OrthoDB" id="190864at2157"/>
<gene>
    <name evidence="1" type="ORF">AUR65_010085</name>
</gene>
<sequence>MGIAPSKRAGNTVEATLLQRHPDFRYVSDETAEHHDAVTVSLVAPSRQLPFVGICLLETGTVVEIKSAMVVYGEDQRRGRFLIRQSQHDHLLEEAGVYLFAVCAPTPARDIIAAKIVPATLVDEFDFSWIDRDARSSYAQFAWSRVFSPDEVER</sequence>
<keyword evidence="2" id="KW-1185">Reference proteome</keyword>
<proteinExistence type="predicted"/>